<dbReference type="OrthoDB" id="3078158at2"/>
<accession>A0A553ZV08</accession>
<sequence>MLWALIKKDLLHMQKEKSVLILLFIMPLGLISILGFAQSGGNEMGSFSIAVINAETQEEEVNYFLQEAEAQGIPREAAEELVNQFNVKDIIIDEVFAADIGERIQIETGITRDEALENEEFAAVIEFPEGYQQSVWSSIMLNQDNEEELLLYLNEEQSTNALIIDSMIHSFYETLRMQSIASDMDLPQPAFIEPVDYDIIQTQEHPIDIFHYVTVGMASMFVLYTAGLVARYATDEKRTRVFNRMILTRAPGYLYVTSKWITGTIVAAFQLSVIFLISYFAFNVTWGSLLQFILVTLTISLVVGGLTVLLTSINFRLDSYKASTIFSNIFVTLLAFVGGSFVQTDMLSPIIGLFGRYTPNGVTMTAYFQAFQGGELTSILPNLLILLSYSVILVGIAILYFPKRGGHQ</sequence>
<feature type="transmembrane region" description="Helical" evidence="5">
    <location>
        <begin position="20"/>
        <end position="37"/>
    </location>
</feature>
<evidence type="ECO:0000256" key="3">
    <source>
        <dbReference type="ARBA" id="ARBA00022989"/>
    </source>
</evidence>
<dbReference type="GO" id="GO:0140359">
    <property type="term" value="F:ABC-type transporter activity"/>
    <property type="evidence" value="ECO:0007669"/>
    <property type="project" value="InterPro"/>
</dbReference>
<name>A0A553ZV08_9BACI</name>
<evidence type="ECO:0000313" key="8">
    <source>
        <dbReference type="Proteomes" id="UP000318521"/>
    </source>
</evidence>
<evidence type="ECO:0000256" key="5">
    <source>
        <dbReference type="SAM" id="Phobius"/>
    </source>
</evidence>
<proteinExistence type="predicted"/>
<protein>
    <submittedName>
        <fullName evidence="7">ABC transporter permease</fullName>
    </submittedName>
</protein>
<dbReference type="Proteomes" id="UP000318521">
    <property type="component" value="Unassembled WGS sequence"/>
</dbReference>
<feature type="domain" description="ABC-2 type transporter transmembrane" evidence="6">
    <location>
        <begin position="17"/>
        <end position="399"/>
    </location>
</feature>
<organism evidence="7 8">
    <name type="scientific">Alkalicoccobacillus porphyridii</name>
    <dbReference type="NCBI Taxonomy" id="2597270"/>
    <lineage>
        <taxon>Bacteria</taxon>
        <taxon>Bacillati</taxon>
        <taxon>Bacillota</taxon>
        <taxon>Bacilli</taxon>
        <taxon>Bacillales</taxon>
        <taxon>Bacillaceae</taxon>
        <taxon>Alkalicoccobacillus</taxon>
    </lineage>
</organism>
<dbReference type="PANTHER" id="PTHR43027:SF1">
    <property type="entry name" value="DOXORUBICIN RESISTANCE ABC TRANSPORTER PERMEASE PROTEIN DRRC-RELATED"/>
    <property type="match status" value="1"/>
</dbReference>
<evidence type="ECO:0000313" key="7">
    <source>
        <dbReference type="EMBL" id="TSB45253.1"/>
    </source>
</evidence>
<comment type="caution">
    <text evidence="7">The sequence shown here is derived from an EMBL/GenBank/DDBJ whole genome shotgun (WGS) entry which is preliminary data.</text>
</comment>
<reference evidence="7 8" key="1">
    <citation type="submission" date="2019-07" db="EMBL/GenBank/DDBJ databases">
        <authorList>
            <person name="Park Y.J."/>
            <person name="Jeong S.E."/>
            <person name="Jung H.S."/>
        </authorList>
    </citation>
    <scope>NUCLEOTIDE SEQUENCE [LARGE SCALE GENOMIC DNA]</scope>
    <source>
        <strain evidence="8">P16(2019)</strain>
    </source>
</reference>
<feature type="transmembrane region" description="Helical" evidence="5">
    <location>
        <begin position="288"/>
        <end position="310"/>
    </location>
</feature>
<dbReference type="InterPro" id="IPR052902">
    <property type="entry name" value="ABC-2_transporter"/>
</dbReference>
<dbReference type="InterPro" id="IPR013525">
    <property type="entry name" value="ABC2_TM"/>
</dbReference>
<dbReference type="Pfam" id="PF12698">
    <property type="entry name" value="ABC2_membrane_3"/>
    <property type="match status" value="1"/>
</dbReference>
<evidence type="ECO:0000256" key="1">
    <source>
        <dbReference type="ARBA" id="ARBA00004141"/>
    </source>
</evidence>
<dbReference type="GO" id="GO:0016020">
    <property type="term" value="C:membrane"/>
    <property type="evidence" value="ECO:0007669"/>
    <property type="project" value="UniProtKB-SubCell"/>
</dbReference>
<feature type="transmembrane region" description="Helical" evidence="5">
    <location>
        <begin position="379"/>
        <end position="401"/>
    </location>
</feature>
<keyword evidence="8" id="KW-1185">Reference proteome</keyword>
<evidence type="ECO:0000259" key="6">
    <source>
        <dbReference type="Pfam" id="PF12698"/>
    </source>
</evidence>
<dbReference type="PANTHER" id="PTHR43027">
    <property type="entry name" value="DOXORUBICIN RESISTANCE ABC TRANSPORTER PERMEASE PROTEIN DRRC-RELATED"/>
    <property type="match status" value="1"/>
</dbReference>
<dbReference type="RefSeq" id="WP_143850148.1">
    <property type="nucleotide sequence ID" value="NZ_VLXZ01000013.1"/>
</dbReference>
<comment type="subcellular location">
    <subcellularLocation>
        <location evidence="1">Membrane</location>
        <topology evidence="1">Multi-pass membrane protein</topology>
    </subcellularLocation>
</comment>
<feature type="transmembrane region" description="Helical" evidence="5">
    <location>
        <begin position="253"/>
        <end position="282"/>
    </location>
</feature>
<keyword evidence="3 5" id="KW-1133">Transmembrane helix</keyword>
<evidence type="ECO:0000256" key="4">
    <source>
        <dbReference type="ARBA" id="ARBA00023136"/>
    </source>
</evidence>
<feature type="transmembrane region" description="Helical" evidence="5">
    <location>
        <begin position="322"/>
        <end position="342"/>
    </location>
</feature>
<evidence type="ECO:0000256" key="2">
    <source>
        <dbReference type="ARBA" id="ARBA00022692"/>
    </source>
</evidence>
<dbReference type="EMBL" id="VLXZ01000013">
    <property type="protein sequence ID" value="TSB45253.1"/>
    <property type="molecule type" value="Genomic_DNA"/>
</dbReference>
<keyword evidence="2 5" id="KW-0812">Transmembrane</keyword>
<gene>
    <name evidence="7" type="ORF">FN960_17465</name>
</gene>
<dbReference type="AlphaFoldDB" id="A0A553ZV08"/>
<feature type="transmembrane region" description="Helical" evidence="5">
    <location>
        <begin position="209"/>
        <end position="232"/>
    </location>
</feature>
<keyword evidence="4 5" id="KW-0472">Membrane</keyword>